<feature type="signal peptide" evidence="1">
    <location>
        <begin position="1"/>
        <end position="29"/>
    </location>
</feature>
<dbReference type="AlphaFoldDB" id="A0A2H3BPQ9"/>
<dbReference type="STRING" id="1076256.A0A2H3BPQ9"/>
<protein>
    <recommendedName>
        <fullName evidence="4">HAUS augmin-like complex subunit 6 N-terminal domain-containing protein</fullName>
    </recommendedName>
</protein>
<gene>
    <name evidence="2" type="ORF">ARMSODRAFT_960749</name>
</gene>
<dbReference type="Proteomes" id="UP000218334">
    <property type="component" value="Unassembled WGS sequence"/>
</dbReference>
<keyword evidence="3" id="KW-1185">Reference proteome</keyword>
<reference evidence="3" key="1">
    <citation type="journal article" date="2017" name="Nat. Ecol. Evol.">
        <title>Genome expansion and lineage-specific genetic innovations in the forest pathogenic fungi Armillaria.</title>
        <authorList>
            <person name="Sipos G."/>
            <person name="Prasanna A.N."/>
            <person name="Walter M.C."/>
            <person name="O'Connor E."/>
            <person name="Balint B."/>
            <person name="Krizsan K."/>
            <person name="Kiss B."/>
            <person name="Hess J."/>
            <person name="Varga T."/>
            <person name="Slot J."/>
            <person name="Riley R."/>
            <person name="Boka B."/>
            <person name="Rigling D."/>
            <person name="Barry K."/>
            <person name="Lee J."/>
            <person name="Mihaltcheva S."/>
            <person name="LaButti K."/>
            <person name="Lipzen A."/>
            <person name="Waldron R."/>
            <person name="Moloney N.M."/>
            <person name="Sperisen C."/>
            <person name="Kredics L."/>
            <person name="Vagvoelgyi C."/>
            <person name="Patrignani A."/>
            <person name="Fitzpatrick D."/>
            <person name="Nagy I."/>
            <person name="Doyle S."/>
            <person name="Anderson J.B."/>
            <person name="Grigoriev I.V."/>
            <person name="Gueldener U."/>
            <person name="Muensterkoetter M."/>
            <person name="Nagy L.G."/>
        </authorList>
    </citation>
    <scope>NUCLEOTIDE SEQUENCE [LARGE SCALE GENOMIC DNA]</scope>
    <source>
        <strain evidence="3">28-4</strain>
    </source>
</reference>
<feature type="chain" id="PRO_5013567994" description="HAUS augmin-like complex subunit 6 N-terminal domain-containing protein" evidence="1">
    <location>
        <begin position="30"/>
        <end position="422"/>
    </location>
</feature>
<evidence type="ECO:0000256" key="1">
    <source>
        <dbReference type="SAM" id="SignalP"/>
    </source>
</evidence>
<evidence type="ECO:0000313" key="2">
    <source>
        <dbReference type="EMBL" id="PBK65853.1"/>
    </source>
</evidence>
<keyword evidence="1" id="KW-0732">Signal</keyword>
<evidence type="ECO:0008006" key="4">
    <source>
        <dbReference type="Google" id="ProtNLM"/>
    </source>
</evidence>
<dbReference type="EMBL" id="KZ293443">
    <property type="protein sequence ID" value="PBK65853.1"/>
    <property type="molecule type" value="Genomic_DNA"/>
</dbReference>
<sequence length="422" mass="48130">MDSSVFQLPLPLLLLIHLHILEYPHVNDPEYDINVFNPRTRGLRDRARSMQDIFYFLVGKIERTKARVQKILPSYPCLKPADTTTFRNSLAKYLENLRHQSIASFADAGTPTTNVAWWWRDVVVRKSLLEQCEGEKFMRMVVCFSAHALFVAVSAISVTSNNIAELSGKYASRLECMKYTRNGWVRAGSVLLQRRRDLSTLRDNLVRQPIVPSKYRSLSTSRLVALLDSKERDVKHTWTNRALEFLLELSGLKMSPTLSLSSLSTIISTTATLRQRASNSSPQVLPVVAAHHLSNLRKLKRPILGSKTPESDTVVKTTTLAPHVSAILTEYHDAEVRMHQNLDSALTTINRGHDHYDSQMREPKNQGVPCLKLRRPPDWRIHVEFEKPPDPSLFSLSTPDDLESLEKRINYIRHKLPVPNTK</sequence>
<name>A0A2H3BPQ9_9AGAR</name>
<proteinExistence type="predicted"/>
<organism evidence="2 3">
    <name type="scientific">Armillaria solidipes</name>
    <dbReference type="NCBI Taxonomy" id="1076256"/>
    <lineage>
        <taxon>Eukaryota</taxon>
        <taxon>Fungi</taxon>
        <taxon>Dikarya</taxon>
        <taxon>Basidiomycota</taxon>
        <taxon>Agaricomycotina</taxon>
        <taxon>Agaricomycetes</taxon>
        <taxon>Agaricomycetidae</taxon>
        <taxon>Agaricales</taxon>
        <taxon>Marasmiineae</taxon>
        <taxon>Physalacriaceae</taxon>
        <taxon>Armillaria</taxon>
    </lineage>
</organism>
<accession>A0A2H3BPQ9</accession>
<evidence type="ECO:0000313" key="3">
    <source>
        <dbReference type="Proteomes" id="UP000218334"/>
    </source>
</evidence>